<dbReference type="EMBL" id="CP147251">
    <property type="protein sequence ID" value="WYJ78315.1"/>
    <property type="molecule type" value="Genomic_DNA"/>
</dbReference>
<evidence type="ECO:0008006" key="4">
    <source>
        <dbReference type="Google" id="ProtNLM"/>
    </source>
</evidence>
<organism evidence="2 3">
    <name type="scientific">Candidatus Enterococcus lowellii</name>
    <dbReference type="NCBI Taxonomy" id="2230877"/>
    <lineage>
        <taxon>Bacteria</taxon>
        <taxon>Bacillati</taxon>
        <taxon>Bacillota</taxon>
        <taxon>Bacilli</taxon>
        <taxon>Lactobacillales</taxon>
        <taxon>Enterococcaceae</taxon>
        <taxon>Enterococcus</taxon>
    </lineage>
</organism>
<sequence>MITLGTLIVTWETHFDFLVLNTFLAYLPIECAFQVQRMKNGYVQLLFGFLWLLFFPNIPYLVTDIVHADLLGLYNNLTGMSLETIRGWGLILILFLVIFAYIYWGFMEFFALMALVKEKFQLSKWVIIGAVPVICWLSSMAMYAGRFAPRLHSVHFFTNPLYVLEVIFAHWTMKKFEFICLFFLLHLGIIGILWIANGRQKEAN</sequence>
<keyword evidence="1" id="KW-0472">Membrane</keyword>
<evidence type="ECO:0000313" key="2">
    <source>
        <dbReference type="EMBL" id="WYJ78315.1"/>
    </source>
</evidence>
<dbReference type="Pfam" id="PF07099">
    <property type="entry name" value="DUF1361"/>
    <property type="match status" value="1"/>
</dbReference>
<dbReference type="InterPro" id="IPR009793">
    <property type="entry name" value="DUF1361"/>
</dbReference>
<accession>A0ABZ2SRC5</accession>
<gene>
    <name evidence="2" type="ORF">DOK78_002972</name>
</gene>
<dbReference type="RefSeq" id="WP_243430699.1">
    <property type="nucleotide sequence ID" value="NZ_CP147251.1"/>
</dbReference>
<reference evidence="2 3" key="2">
    <citation type="submission" date="2024-03" db="EMBL/GenBank/DDBJ databases">
        <title>The Genome Sequence of Enterococcus sp. DIV2402.</title>
        <authorList>
            <consortium name="The Broad Institute Genomics Platform"/>
            <consortium name="The Broad Institute Microbial Omics Core"/>
            <consortium name="The Broad Institute Genomic Center for Infectious Diseases"/>
            <person name="Earl A."/>
            <person name="Manson A."/>
            <person name="Gilmore M."/>
            <person name="Schwartman J."/>
            <person name="Shea T."/>
            <person name="Abouelleil A."/>
            <person name="Cao P."/>
            <person name="Chapman S."/>
            <person name="Cusick C."/>
            <person name="Young S."/>
            <person name="Neafsey D."/>
            <person name="Nusbaum C."/>
            <person name="Birren B."/>
        </authorList>
    </citation>
    <scope>NUCLEOTIDE SEQUENCE [LARGE SCALE GENOMIC DNA]</scope>
    <source>
        <strain evidence="2 3">DIV2402</strain>
    </source>
</reference>
<reference evidence="2 3" key="1">
    <citation type="submission" date="2021-03" db="EMBL/GenBank/DDBJ databases">
        <authorList>
            <person name="Gilmore M.S."/>
            <person name="Schwartzman J."/>
            <person name="Van Tyne D."/>
            <person name="Martin M."/>
            <person name="Earl A.M."/>
            <person name="Manson A.L."/>
            <person name="Straub T."/>
            <person name="Salamzade R."/>
            <person name="Saavedra J."/>
            <person name="Lebreton F."/>
            <person name="Prichula J."/>
            <person name="Schaufler K."/>
            <person name="Gaca A."/>
            <person name="Sgardioli B."/>
            <person name="Wagenaar J."/>
            <person name="Strong T."/>
        </authorList>
    </citation>
    <scope>NUCLEOTIDE SEQUENCE [LARGE SCALE GENOMIC DNA]</scope>
    <source>
        <strain evidence="2 3">DIV2402</strain>
    </source>
</reference>
<feature type="transmembrane region" description="Helical" evidence="1">
    <location>
        <begin position="45"/>
        <end position="68"/>
    </location>
</feature>
<keyword evidence="1" id="KW-0812">Transmembrane</keyword>
<feature type="transmembrane region" description="Helical" evidence="1">
    <location>
        <begin position="88"/>
        <end position="113"/>
    </location>
</feature>
<feature type="transmembrane region" description="Helical" evidence="1">
    <location>
        <begin position="178"/>
        <end position="196"/>
    </location>
</feature>
<feature type="transmembrane region" description="Helical" evidence="1">
    <location>
        <begin position="125"/>
        <end position="145"/>
    </location>
</feature>
<name>A0ABZ2SRC5_9ENTE</name>
<evidence type="ECO:0000256" key="1">
    <source>
        <dbReference type="SAM" id="Phobius"/>
    </source>
</evidence>
<keyword evidence="1" id="KW-1133">Transmembrane helix</keyword>
<evidence type="ECO:0000313" key="3">
    <source>
        <dbReference type="Proteomes" id="UP000664701"/>
    </source>
</evidence>
<protein>
    <recommendedName>
        <fullName evidence="4">DUF1361 domain-containing protein</fullName>
    </recommendedName>
</protein>
<dbReference type="Proteomes" id="UP000664701">
    <property type="component" value="Chromosome"/>
</dbReference>
<keyword evidence="3" id="KW-1185">Reference proteome</keyword>
<proteinExistence type="predicted"/>